<feature type="region of interest" description="Disordered" evidence="1">
    <location>
        <begin position="1"/>
        <end position="26"/>
    </location>
</feature>
<evidence type="ECO:0000256" key="1">
    <source>
        <dbReference type="SAM" id="MobiDB-lite"/>
    </source>
</evidence>
<keyword evidence="2" id="KW-0812">Transmembrane</keyword>
<feature type="transmembrane region" description="Helical" evidence="2">
    <location>
        <begin position="83"/>
        <end position="102"/>
    </location>
</feature>
<reference evidence="3 4" key="1">
    <citation type="submission" date="2023-08" db="EMBL/GenBank/DDBJ databases">
        <authorList>
            <person name="Girao M."/>
            <person name="Carvalho M.F."/>
        </authorList>
    </citation>
    <scope>NUCLEOTIDE SEQUENCE [LARGE SCALE GENOMIC DNA]</scope>
    <source>
        <strain evidence="3 4">CC-R104</strain>
    </source>
</reference>
<keyword evidence="2" id="KW-1133">Transmembrane helix</keyword>
<organism evidence="3 4">
    <name type="scientific">Rhodococcus chondri</name>
    <dbReference type="NCBI Taxonomy" id="3065941"/>
    <lineage>
        <taxon>Bacteria</taxon>
        <taxon>Bacillati</taxon>
        <taxon>Actinomycetota</taxon>
        <taxon>Actinomycetes</taxon>
        <taxon>Mycobacteriales</taxon>
        <taxon>Nocardiaceae</taxon>
        <taxon>Rhodococcus</taxon>
    </lineage>
</organism>
<protein>
    <submittedName>
        <fullName evidence="3">Uncharacterized protein</fullName>
    </submittedName>
</protein>
<keyword evidence="4" id="KW-1185">Reference proteome</keyword>
<keyword evidence="2" id="KW-0472">Membrane</keyword>
<feature type="transmembrane region" description="Helical" evidence="2">
    <location>
        <begin position="55"/>
        <end position="76"/>
    </location>
</feature>
<comment type="caution">
    <text evidence="3">The sequence shown here is derived from an EMBL/GenBank/DDBJ whole genome shotgun (WGS) entry which is preliminary data.</text>
</comment>
<evidence type="ECO:0000313" key="4">
    <source>
        <dbReference type="Proteomes" id="UP001331936"/>
    </source>
</evidence>
<feature type="transmembrane region" description="Helical" evidence="2">
    <location>
        <begin position="158"/>
        <end position="176"/>
    </location>
</feature>
<feature type="transmembrane region" description="Helical" evidence="2">
    <location>
        <begin position="136"/>
        <end position="152"/>
    </location>
</feature>
<accession>A0ABU7JM42</accession>
<dbReference type="RefSeq" id="WP_330150345.1">
    <property type="nucleotide sequence ID" value="NZ_JAUZMZ010000006.1"/>
</dbReference>
<proteinExistence type="predicted"/>
<gene>
    <name evidence="3" type="ORF">Q8814_02140</name>
</gene>
<dbReference type="EMBL" id="JAUZMZ010000006">
    <property type="protein sequence ID" value="MEE2030924.1"/>
    <property type="molecule type" value="Genomic_DNA"/>
</dbReference>
<dbReference type="Proteomes" id="UP001331936">
    <property type="component" value="Unassembled WGS sequence"/>
</dbReference>
<feature type="transmembrane region" description="Helical" evidence="2">
    <location>
        <begin position="108"/>
        <end position="124"/>
    </location>
</feature>
<evidence type="ECO:0000313" key="3">
    <source>
        <dbReference type="EMBL" id="MEE2030924.1"/>
    </source>
</evidence>
<evidence type="ECO:0000256" key="2">
    <source>
        <dbReference type="SAM" id="Phobius"/>
    </source>
</evidence>
<feature type="compositionally biased region" description="Pro residues" evidence="1">
    <location>
        <begin position="7"/>
        <end position="18"/>
    </location>
</feature>
<name>A0ABU7JM42_9NOCA</name>
<sequence>MMLEKAPLPPAEHLPEPPVQESSPPRPVSWLLRRWPTLVAVALVGPDLIGGGENAGGGFATFGQTLPMLALIYLLMAKIGKRWATWPIVLAVAGTVAVTLALDVVTPSAVLIGASLLLLVWVTITGELHASSTLRLQALGVVLFCGLAITGLVMDPEIGTYVIAAGWFLHGIWDFVHLWRDRVVSRTFAEWCGVFDVLIAVQLLLL</sequence>